<name>A0ABD1VL34_9LAMI</name>
<dbReference type="EMBL" id="JBFOLJ010000005">
    <property type="protein sequence ID" value="KAL2537922.1"/>
    <property type="molecule type" value="Genomic_DNA"/>
</dbReference>
<keyword evidence="2" id="KW-1185">Reference proteome</keyword>
<evidence type="ECO:0000313" key="2">
    <source>
        <dbReference type="Proteomes" id="UP001604277"/>
    </source>
</evidence>
<comment type="caution">
    <text evidence="1">The sequence shown here is derived from an EMBL/GenBank/DDBJ whole genome shotgun (WGS) entry which is preliminary data.</text>
</comment>
<reference evidence="2" key="1">
    <citation type="submission" date="2024-07" db="EMBL/GenBank/DDBJ databases">
        <title>Two chromosome-level genome assemblies of Korean endemic species Abeliophyllum distichum and Forsythia ovata (Oleaceae).</title>
        <authorList>
            <person name="Jang H."/>
        </authorList>
    </citation>
    <scope>NUCLEOTIDE SEQUENCE [LARGE SCALE GENOMIC DNA]</scope>
</reference>
<dbReference type="AlphaFoldDB" id="A0ABD1VL34"/>
<evidence type="ECO:0000313" key="1">
    <source>
        <dbReference type="EMBL" id="KAL2537922.1"/>
    </source>
</evidence>
<accession>A0ABD1VL34</accession>
<gene>
    <name evidence="1" type="ORF">Fot_19313</name>
</gene>
<protein>
    <submittedName>
        <fullName evidence="1">Uncharacterized protein</fullName>
    </submittedName>
</protein>
<organism evidence="1 2">
    <name type="scientific">Forsythia ovata</name>
    <dbReference type="NCBI Taxonomy" id="205694"/>
    <lineage>
        <taxon>Eukaryota</taxon>
        <taxon>Viridiplantae</taxon>
        <taxon>Streptophyta</taxon>
        <taxon>Embryophyta</taxon>
        <taxon>Tracheophyta</taxon>
        <taxon>Spermatophyta</taxon>
        <taxon>Magnoliopsida</taxon>
        <taxon>eudicotyledons</taxon>
        <taxon>Gunneridae</taxon>
        <taxon>Pentapetalae</taxon>
        <taxon>asterids</taxon>
        <taxon>lamiids</taxon>
        <taxon>Lamiales</taxon>
        <taxon>Oleaceae</taxon>
        <taxon>Forsythieae</taxon>
        <taxon>Forsythia</taxon>
    </lineage>
</organism>
<sequence length="129" mass="14598">MKVISIPQFSGNGEMVEHDVLIITSGGLWIPAHSICLRPFLSSDYVADERRYSWLLERNNAQTSLLPTSYCAAGVYIHGSLKENNAKIVRLQNFEDVLRFLLTPMSNLTKRPKLKMKPDNRAYNPSSSN</sequence>
<dbReference type="Proteomes" id="UP001604277">
    <property type="component" value="Unassembled WGS sequence"/>
</dbReference>
<proteinExistence type="predicted"/>